<dbReference type="AlphaFoldDB" id="A0A645ELZ8"/>
<comment type="caution">
    <text evidence="1">The sequence shown here is derived from an EMBL/GenBank/DDBJ whole genome shotgun (WGS) entry which is preliminary data.</text>
</comment>
<accession>A0A645ELZ8</accession>
<name>A0A645ELZ8_9ZZZZ</name>
<reference evidence="1" key="1">
    <citation type="submission" date="2019-08" db="EMBL/GenBank/DDBJ databases">
        <authorList>
            <person name="Kucharzyk K."/>
            <person name="Murdoch R.W."/>
            <person name="Higgins S."/>
            <person name="Loffler F."/>
        </authorList>
    </citation>
    <scope>NUCLEOTIDE SEQUENCE</scope>
</reference>
<proteinExistence type="predicted"/>
<protein>
    <submittedName>
        <fullName evidence="1">Uncharacterized protein</fullName>
    </submittedName>
</protein>
<gene>
    <name evidence="1" type="ORF">SDC9_149682</name>
</gene>
<dbReference type="EMBL" id="VSSQ01048418">
    <property type="protein sequence ID" value="MPN02466.1"/>
    <property type="molecule type" value="Genomic_DNA"/>
</dbReference>
<sequence>MAAVQAVKLGESPCVMREFDERKRVITVFNPHRLALDSLDYAVVDPEKERFEAFRVTKRLTDQTFKIGRRLERGFGSHFPICRVVHGSVQPDGSYLLRVPNSSGDARWIIRLQRGEEELFRTVDFLKPETTTPEALAAGQEGRG</sequence>
<evidence type="ECO:0000313" key="1">
    <source>
        <dbReference type="EMBL" id="MPN02466.1"/>
    </source>
</evidence>
<organism evidence="1">
    <name type="scientific">bioreactor metagenome</name>
    <dbReference type="NCBI Taxonomy" id="1076179"/>
    <lineage>
        <taxon>unclassified sequences</taxon>
        <taxon>metagenomes</taxon>
        <taxon>ecological metagenomes</taxon>
    </lineage>
</organism>